<evidence type="ECO:0000313" key="1">
    <source>
        <dbReference type="EMBL" id="JAI04677.1"/>
    </source>
</evidence>
<dbReference type="EMBL" id="GBXM01003901">
    <property type="protein sequence ID" value="JAI04677.1"/>
    <property type="molecule type" value="Transcribed_RNA"/>
</dbReference>
<organism evidence="1">
    <name type="scientific">Anguilla anguilla</name>
    <name type="common">European freshwater eel</name>
    <name type="synonym">Muraena anguilla</name>
    <dbReference type="NCBI Taxonomy" id="7936"/>
    <lineage>
        <taxon>Eukaryota</taxon>
        <taxon>Metazoa</taxon>
        <taxon>Chordata</taxon>
        <taxon>Craniata</taxon>
        <taxon>Vertebrata</taxon>
        <taxon>Euteleostomi</taxon>
        <taxon>Actinopterygii</taxon>
        <taxon>Neopterygii</taxon>
        <taxon>Teleostei</taxon>
        <taxon>Anguilliformes</taxon>
        <taxon>Anguillidae</taxon>
        <taxon>Anguilla</taxon>
    </lineage>
</organism>
<sequence>MSQEIGVTTGQLHMIPRLAEGGSLLKRLFQSRPAETSF</sequence>
<dbReference type="AlphaFoldDB" id="A0A0E9XQG0"/>
<reference evidence="1" key="2">
    <citation type="journal article" date="2015" name="Fish Shellfish Immunol.">
        <title>Early steps in the European eel (Anguilla anguilla)-Vibrio vulnificus interaction in the gills: Role of the RtxA13 toxin.</title>
        <authorList>
            <person name="Callol A."/>
            <person name="Pajuelo D."/>
            <person name="Ebbesson L."/>
            <person name="Teles M."/>
            <person name="MacKenzie S."/>
            <person name="Amaro C."/>
        </authorList>
    </citation>
    <scope>NUCLEOTIDE SEQUENCE</scope>
</reference>
<name>A0A0E9XQG0_ANGAN</name>
<protein>
    <submittedName>
        <fullName evidence="1">Uncharacterized protein</fullName>
    </submittedName>
</protein>
<accession>A0A0E9XQG0</accession>
<reference evidence="1" key="1">
    <citation type="submission" date="2014-11" db="EMBL/GenBank/DDBJ databases">
        <authorList>
            <person name="Amaro Gonzalez C."/>
        </authorList>
    </citation>
    <scope>NUCLEOTIDE SEQUENCE</scope>
</reference>
<proteinExistence type="predicted"/>